<evidence type="ECO:0000256" key="7">
    <source>
        <dbReference type="PROSITE-ProRule" id="PRU00284"/>
    </source>
</evidence>
<dbReference type="GO" id="GO:0007165">
    <property type="term" value="P:signal transduction"/>
    <property type="evidence" value="ECO:0007669"/>
    <property type="project" value="UniProtKB-KW"/>
</dbReference>
<keyword evidence="6 7" id="KW-0807">Transducer</keyword>
<keyword evidence="4 8" id="KW-1133">Transmembrane helix</keyword>
<dbReference type="Proteomes" id="UP000531659">
    <property type="component" value="Unassembled WGS sequence"/>
</dbReference>
<dbReference type="Gene3D" id="6.10.340.10">
    <property type="match status" value="1"/>
</dbReference>
<evidence type="ECO:0000256" key="4">
    <source>
        <dbReference type="ARBA" id="ARBA00022989"/>
    </source>
</evidence>
<dbReference type="PANTHER" id="PTHR32089">
    <property type="entry name" value="METHYL-ACCEPTING CHEMOTAXIS PROTEIN MCPB"/>
    <property type="match status" value="1"/>
</dbReference>
<dbReference type="PANTHER" id="PTHR32089:SF112">
    <property type="entry name" value="LYSOZYME-LIKE PROTEIN-RELATED"/>
    <property type="match status" value="1"/>
</dbReference>
<dbReference type="RefSeq" id="WP_171297943.1">
    <property type="nucleotide sequence ID" value="NZ_CP077615.1"/>
</dbReference>
<dbReference type="EMBL" id="JABEYB010000011">
    <property type="protein sequence ID" value="NNU77298.1"/>
    <property type="molecule type" value="Genomic_DNA"/>
</dbReference>
<evidence type="ECO:0000256" key="3">
    <source>
        <dbReference type="ARBA" id="ARBA00022692"/>
    </source>
</evidence>
<dbReference type="Pfam" id="PF00015">
    <property type="entry name" value="MCPsignal"/>
    <property type="match status" value="1"/>
</dbReference>
<keyword evidence="3 8" id="KW-0812">Transmembrane</keyword>
<feature type="transmembrane region" description="Helical" evidence="8">
    <location>
        <begin position="211"/>
        <end position="229"/>
    </location>
</feature>
<accession>A0A7Y3SYC8</accession>
<evidence type="ECO:0000256" key="6">
    <source>
        <dbReference type="ARBA" id="ARBA00023224"/>
    </source>
</evidence>
<name>A0A7Y3SYC8_9CLOT</name>
<keyword evidence="2" id="KW-1003">Cell membrane</keyword>
<organism evidence="10 11">
    <name type="scientific">Clostridium estertheticum</name>
    <dbReference type="NCBI Taxonomy" id="238834"/>
    <lineage>
        <taxon>Bacteria</taxon>
        <taxon>Bacillati</taxon>
        <taxon>Bacillota</taxon>
        <taxon>Clostridia</taxon>
        <taxon>Eubacteriales</taxon>
        <taxon>Clostridiaceae</taxon>
        <taxon>Clostridium</taxon>
    </lineage>
</organism>
<protein>
    <submittedName>
        <fullName evidence="10">Methyl-accepting chemotaxis protein</fullName>
    </submittedName>
</protein>
<dbReference type="AlphaFoldDB" id="A0A7Y3SYC8"/>
<dbReference type="GeneID" id="83592897"/>
<reference evidence="10 11" key="1">
    <citation type="submission" date="2020-05" db="EMBL/GenBank/DDBJ databases">
        <title>Complete genome of Clostridium estertheticum subspecies estertheticum, isolated from Vacuum packed lamb meat from New Zealand imported to Switzerland.</title>
        <authorList>
            <person name="Wambui J."/>
            <person name="Stevens M.J.A."/>
            <person name="Stephan R."/>
        </authorList>
    </citation>
    <scope>NUCLEOTIDE SEQUENCE [LARGE SCALE GENOMIC DNA]</scope>
    <source>
        <strain evidence="10 11">CEST001</strain>
    </source>
</reference>
<dbReference type="Pfam" id="PF17200">
    <property type="entry name" value="sCache_2"/>
    <property type="match status" value="1"/>
</dbReference>
<dbReference type="InterPro" id="IPR004089">
    <property type="entry name" value="MCPsignal_dom"/>
</dbReference>
<proteinExistence type="predicted"/>
<dbReference type="SUPFAM" id="SSF58104">
    <property type="entry name" value="Methyl-accepting chemotaxis protein (MCP) signaling domain"/>
    <property type="match status" value="1"/>
</dbReference>
<evidence type="ECO:0000256" key="5">
    <source>
        <dbReference type="ARBA" id="ARBA00023136"/>
    </source>
</evidence>
<dbReference type="GO" id="GO:0005886">
    <property type="term" value="C:plasma membrane"/>
    <property type="evidence" value="ECO:0007669"/>
    <property type="project" value="UniProtKB-SubCell"/>
</dbReference>
<evidence type="ECO:0000313" key="10">
    <source>
        <dbReference type="EMBL" id="NNU77298.1"/>
    </source>
</evidence>
<sequence length="592" mass="64906">MVKKISTKIIALNISVVLLTALLIGGFATYRMSVLSKNTISTIDTTVRKDYDEKIKYQVENVITMLGGIDKKYQSGKISLIEAKKLGADLIREMKYGDGGYFWVDTVDGDNIVLLGGASEGKNRYDLKDLKGKSIIKEIIANGLKENGGYTDYWFAKKGEEVASPKRSYSKAFKDFNWVIGTGNYVDDIDKFVGTEKAILLKAFINSVTNFIILAVAVIGLSIFISFYFSKKISNPILKISELVDKTAKLDLSYDENLELILKYKDETGIIAKAVIDLRSVLREIIVDLKENSIEVLQYSKTMALVTNETVQSIDAVSVAIEELAKGATNQVQDAQNGANELTSLTLEISTAVNSSGLLKDYSNETKLVNAEGLNSMKLLTEKFKESSNSNKEVVENISLLQNKSNSIGKIINTIKEVAEQTNLLALNAAIEAARAGEAGKGFAVVADEVRKLAEKTAIATNEITNMIGEIQGEISKVTMNIKKGVNINKEANLSMDLSQKSFNIIEKSIINMITQIDTLVSNINKVDKNKDKVLLSIEGMSAVSEESAASTQEISASMEEQTSAMEDISNTADNFEKIVAKLDEIVQKFIL</sequence>
<dbReference type="InterPro" id="IPR033480">
    <property type="entry name" value="sCache_2"/>
</dbReference>
<comment type="caution">
    <text evidence="10">The sequence shown here is derived from an EMBL/GenBank/DDBJ whole genome shotgun (WGS) entry which is preliminary data.</text>
</comment>
<dbReference type="SMART" id="SM01049">
    <property type="entry name" value="Cache_2"/>
    <property type="match status" value="1"/>
</dbReference>
<evidence type="ECO:0000256" key="2">
    <source>
        <dbReference type="ARBA" id="ARBA00022475"/>
    </source>
</evidence>
<evidence type="ECO:0000259" key="9">
    <source>
        <dbReference type="PROSITE" id="PS50111"/>
    </source>
</evidence>
<feature type="transmembrane region" description="Helical" evidence="8">
    <location>
        <begin position="9"/>
        <end position="30"/>
    </location>
</feature>
<comment type="subcellular location">
    <subcellularLocation>
        <location evidence="1">Cell membrane</location>
        <topology evidence="1">Multi-pass membrane protein</topology>
    </subcellularLocation>
</comment>
<evidence type="ECO:0000313" key="11">
    <source>
        <dbReference type="Proteomes" id="UP000531659"/>
    </source>
</evidence>
<evidence type="ECO:0000256" key="1">
    <source>
        <dbReference type="ARBA" id="ARBA00004651"/>
    </source>
</evidence>
<dbReference type="Gene3D" id="3.30.450.20">
    <property type="entry name" value="PAS domain"/>
    <property type="match status" value="1"/>
</dbReference>
<dbReference type="PROSITE" id="PS50111">
    <property type="entry name" value="CHEMOTAXIS_TRANSDUC_2"/>
    <property type="match status" value="1"/>
</dbReference>
<evidence type="ECO:0000256" key="8">
    <source>
        <dbReference type="SAM" id="Phobius"/>
    </source>
</evidence>
<keyword evidence="5 8" id="KW-0472">Membrane</keyword>
<feature type="domain" description="Methyl-accepting transducer" evidence="9">
    <location>
        <begin position="306"/>
        <end position="563"/>
    </location>
</feature>
<gene>
    <name evidence="10" type="ORF">HLQ16_15285</name>
</gene>
<dbReference type="SMART" id="SM00283">
    <property type="entry name" value="MA"/>
    <property type="match status" value="1"/>
</dbReference>
<dbReference type="Gene3D" id="1.10.287.950">
    <property type="entry name" value="Methyl-accepting chemotaxis protein"/>
    <property type="match status" value="1"/>
</dbReference>